<evidence type="ECO:0000313" key="2">
    <source>
        <dbReference type="EMBL" id="BAN59573.1"/>
    </source>
</evidence>
<protein>
    <recommendedName>
        <fullName evidence="4">Tail assembly chaperone</fullName>
    </recommendedName>
</protein>
<evidence type="ECO:0008006" key="4">
    <source>
        <dbReference type="Google" id="ProtNLM"/>
    </source>
</evidence>
<dbReference type="KEGG" id="vg:16511495"/>
<dbReference type="Proteomes" id="UP000014701">
    <property type="component" value="Segment"/>
</dbReference>
<name>S6ANH8_9CAUD</name>
<evidence type="ECO:0000256" key="1">
    <source>
        <dbReference type="SAM" id="MobiDB-lite"/>
    </source>
</evidence>
<keyword evidence="3" id="KW-1185">Reference proteome</keyword>
<feature type="region of interest" description="Disordered" evidence="1">
    <location>
        <begin position="160"/>
        <end position="184"/>
    </location>
</feature>
<organism evidence="2 3">
    <name type="scientific">Bacillus phage phiNIT1</name>
    <dbReference type="NCBI Taxonomy" id="207656"/>
    <lineage>
        <taxon>Viruses</taxon>
        <taxon>Duplodnaviria</taxon>
        <taxon>Heunggongvirae</taxon>
        <taxon>Uroviricota</taxon>
        <taxon>Caudoviricetes</taxon>
        <taxon>Herelleviridae</taxon>
        <taxon>Bastillevirinae</taxon>
        <taxon>Nitunavirus</taxon>
        <taxon>Nitunavirus NIT1</taxon>
    </lineage>
</organism>
<dbReference type="SMR" id="S6ANH8"/>
<evidence type="ECO:0000313" key="3">
    <source>
        <dbReference type="Proteomes" id="UP000014701"/>
    </source>
</evidence>
<dbReference type="OrthoDB" id="9489at10239"/>
<reference evidence="2 3" key="1">
    <citation type="submission" date="2013-02" db="EMBL/GenBank/DDBJ databases">
        <title>phiNIT1 genome sequensing.</title>
        <authorList>
            <person name="Ozaki T."/>
            <person name="Kaneko J."/>
        </authorList>
    </citation>
    <scope>NUCLEOTIDE SEQUENCE [LARGE SCALE GENOMIC DNA]</scope>
    <source>
        <strain evidence="2">PhiNIT1</strain>
    </source>
</reference>
<accession>S6ANH8</accession>
<gene>
    <name evidence="2" type="primary">orf208</name>
</gene>
<dbReference type="RefSeq" id="YP_008318341.1">
    <property type="nucleotide sequence ID" value="NC_021856.1"/>
</dbReference>
<sequence length="208" mass="24104">MERLARTPYMRNLWLIMKTFNVLPTNKDFRELSDDQIDMMIYSFKEDAREAELARKGLTVESEHFDASFEEEVWNADVGKWEVLKEGHDPNEIAKQVEMLTRKEDLKNLAGKFDSLEEYNKYLEEGGKPAREMDVERHIDKQIALAMEKARQLEAVGGDRKLIDDRDRPEVANNSALSDNKPSLDKDAIDKSIALFNSMDDDDEFDPI</sequence>
<feature type="compositionally biased region" description="Basic and acidic residues" evidence="1">
    <location>
        <begin position="160"/>
        <end position="170"/>
    </location>
</feature>
<feature type="compositionally biased region" description="Polar residues" evidence="1">
    <location>
        <begin position="172"/>
        <end position="181"/>
    </location>
</feature>
<proteinExistence type="predicted"/>
<dbReference type="EMBL" id="AP013029">
    <property type="protein sequence ID" value="BAN59573.1"/>
    <property type="molecule type" value="Genomic_DNA"/>
</dbReference>
<dbReference type="GeneID" id="16511495"/>